<dbReference type="PANTHER" id="PTHR10695">
    <property type="entry name" value="DEPHOSPHO-COA KINASE-RELATED"/>
    <property type="match status" value="1"/>
</dbReference>
<dbReference type="PROSITE" id="PS51257">
    <property type="entry name" value="PROKAR_LIPOPROTEIN"/>
    <property type="match status" value="1"/>
</dbReference>
<dbReference type="RefSeq" id="WP_115012183.1">
    <property type="nucleotide sequence ID" value="NZ_UGHV01000001.1"/>
</dbReference>
<keyword evidence="4 6" id="KW-0067">ATP-binding</keyword>
<dbReference type="UniPathway" id="UPA00241">
    <property type="reaction ID" value="UER00356"/>
</dbReference>
<keyword evidence="5 6" id="KW-0173">Coenzyme A biosynthesis</keyword>
<evidence type="ECO:0000256" key="2">
    <source>
        <dbReference type="ARBA" id="ARBA00022679"/>
    </source>
</evidence>
<comment type="pathway">
    <text evidence="6">Cofactor biosynthesis; coenzyme A biosynthesis; CoA from (R)-pantothenate: step 5/5.</text>
</comment>
<dbReference type="Gene3D" id="3.40.50.300">
    <property type="entry name" value="P-loop containing nucleotide triphosphate hydrolases"/>
    <property type="match status" value="1"/>
</dbReference>
<evidence type="ECO:0000256" key="4">
    <source>
        <dbReference type="ARBA" id="ARBA00022840"/>
    </source>
</evidence>
<dbReference type="GO" id="GO:0004140">
    <property type="term" value="F:dephospho-CoA kinase activity"/>
    <property type="evidence" value="ECO:0007669"/>
    <property type="project" value="UniProtKB-UniRule"/>
</dbReference>
<dbReference type="GO" id="GO:0005737">
    <property type="term" value="C:cytoplasm"/>
    <property type="evidence" value="ECO:0007669"/>
    <property type="project" value="UniProtKB-SubCell"/>
</dbReference>
<evidence type="ECO:0000313" key="9">
    <source>
        <dbReference type="Proteomes" id="UP000254841"/>
    </source>
</evidence>
<evidence type="ECO:0000256" key="1">
    <source>
        <dbReference type="ARBA" id="ARBA00009018"/>
    </source>
</evidence>
<dbReference type="GO" id="GO:0015937">
    <property type="term" value="P:coenzyme A biosynthetic process"/>
    <property type="evidence" value="ECO:0007669"/>
    <property type="project" value="UniProtKB-UniRule"/>
</dbReference>
<organism evidence="8 9">
    <name type="scientific">Helicobacter canis</name>
    <dbReference type="NCBI Taxonomy" id="29419"/>
    <lineage>
        <taxon>Bacteria</taxon>
        <taxon>Pseudomonadati</taxon>
        <taxon>Campylobacterota</taxon>
        <taxon>Epsilonproteobacteria</taxon>
        <taxon>Campylobacterales</taxon>
        <taxon>Helicobacteraceae</taxon>
        <taxon>Helicobacter</taxon>
    </lineage>
</organism>
<dbReference type="SUPFAM" id="SSF52540">
    <property type="entry name" value="P-loop containing nucleoside triphosphate hydrolases"/>
    <property type="match status" value="1"/>
</dbReference>
<dbReference type="NCBIfam" id="TIGR00152">
    <property type="entry name" value="dephospho-CoA kinase"/>
    <property type="match status" value="1"/>
</dbReference>
<accession>A0A377J6A9</accession>
<keyword evidence="3 6" id="KW-0547">Nucleotide-binding</keyword>
<protein>
    <recommendedName>
        <fullName evidence="6 7">Dephospho-CoA kinase</fullName>
        <ecNumber evidence="6 7">2.7.1.24</ecNumber>
    </recommendedName>
    <alternativeName>
        <fullName evidence="6">Dephosphocoenzyme A kinase</fullName>
    </alternativeName>
</protein>
<keyword evidence="6" id="KW-0963">Cytoplasm</keyword>
<evidence type="ECO:0000256" key="5">
    <source>
        <dbReference type="ARBA" id="ARBA00022993"/>
    </source>
</evidence>
<comment type="catalytic activity">
    <reaction evidence="6">
        <text>3'-dephospho-CoA + ATP = ADP + CoA + H(+)</text>
        <dbReference type="Rhea" id="RHEA:18245"/>
        <dbReference type="ChEBI" id="CHEBI:15378"/>
        <dbReference type="ChEBI" id="CHEBI:30616"/>
        <dbReference type="ChEBI" id="CHEBI:57287"/>
        <dbReference type="ChEBI" id="CHEBI:57328"/>
        <dbReference type="ChEBI" id="CHEBI:456216"/>
        <dbReference type="EC" id="2.7.1.24"/>
    </reaction>
</comment>
<dbReference type="OrthoDB" id="9812943at2"/>
<comment type="function">
    <text evidence="6">Catalyzes the phosphorylation of the 3'-hydroxyl group of dephosphocoenzyme A to form coenzyme A.</text>
</comment>
<dbReference type="EC" id="2.7.1.24" evidence="6 7"/>
<dbReference type="GO" id="GO:0005524">
    <property type="term" value="F:ATP binding"/>
    <property type="evidence" value="ECO:0007669"/>
    <property type="project" value="UniProtKB-UniRule"/>
</dbReference>
<evidence type="ECO:0000256" key="3">
    <source>
        <dbReference type="ARBA" id="ARBA00022741"/>
    </source>
</evidence>
<dbReference type="AlphaFoldDB" id="A0A377J6A9"/>
<name>A0A377J6A9_9HELI</name>
<gene>
    <name evidence="6 8" type="primary">coaE</name>
    <name evidence="8" type="ORF">NCTC12410_01850</name>
</gene>
<comment type="subcellular location">
    <subcellularLocation>
        <location evidence="6">Cytoplasm</location>
    </subcellularLocation>
</comment>
<reference evidence="8 9" key="1">
    <citation type="submission" date="2018-06" db="EMBL/GenBank/DDBJ databases">
        <authorList>
            <consortium name="Pathogen Informatics"/>
            <person name="Doyle S."/>
        </authorList>
    </citation>
    <scope>NUCLEOTIDE SEQUENCE [LARGE SCALE GENOMIC DNA]</scope>
    <source>
        <strain evidence="8 9">NCTC12410</strain>
    </source>
</reference>
<proteinExistence type="inferred from homology"/>
<dbReference type="PANTHER" id="PTHR10695:SF46">
    <property type="entry name" value="BIFUNCTIONAL COENZYME A SYNTHASE-RELATED"/>
    <property type="match status" value="1"/>
</dbReference>
<dbReference type="Pfam" id="PF01121">
    <property type="entry name" value="CoaE"/>
    <property type="match status" value="1"/>
</dbReference>
<dbReference type="PROSITE" id="PS51219">
    <property type="entry name" value="DPCK"/>
    <property type="match status" value="1"/>
</dbReference>
<keyword evidence="6 8" id="KW-0418">Kinase</keyword>
<dbReference type="CDD" id="cd02022">
    <property type="entry name" value="DPCK"/>
    <property type="match status" value="1"/>
</dbReference>
<evidence type="ECO:0000256" key="6">
    <source>
        <dbReference type="HAMAP-Rule" id="MF_00376"/>
    </source>
</evidence>
<evidence type="ECO:0000313" key="8">
    <source>
        <dbReference type="EMBL" id="STO98001.1"/>
    </source>
</evidence>
<keyword evidence="2 6" id="KW-0808">Transferase</keyword>
<dbReference type="HAMAP" id="MF_00376">
    <property type="entry name" value="Dephospho_CoA_kinase"/>
    <property type="match status" value="1"/>
</dbReference>
<evidence type="ECO:0000256" key="7">
    <source>
        <dbReference type="NCBIfam" id="TIGR00152"/>
    </source>
</evidence>
<dbReference type="EMBL" id="UGHV01000001">
    <property type="protein sequence ID" value="STO98001.1"/>
    <property type="molecule type" value="Genomic_DNA"/>
</dbReference>
<sequence>MGQKLEKVDSSSLESTFAKSLSLRYGVALTGGIACGKSSVSRLLQARGFEIICADSIAHCVLEECAGVLVGTFGKGIVESNGPITINRKALGEIVFSDPAKRTLLESITHPRIYAQIIAKACMLEARKKWYFLDIPLFFESGGRARYGVDMVVCVSAREDLQLARLMQRNTLTLEQAKARIQSQMPLGQKLAQSDIVIDNSSTLPALEAKVDSMLRELAMRIKA</sequence>
<feature type="binding site" evidence="6">
    <location>
        <begin position="34"/>
        <end position="39"/>
    </location>
    <ligand>
        <name>ATP</name>
        <dbReference type="ChEBI" id="CHEBI:30616"/>
    </ligand>
</feature>
<dbReference type="InterPro" id="IPR001977">
    <property type="entry name" value="Depp_CoAkinase"/>
</dbReference>
<comment type="similarity">
    <text evidence="1 6">Belongs to the CoaE family.</text>
</comment>
<dbReference type="Proteomes" id="UP000254841">
    <property type="component" value="Unassembled WGS sequence"/>
</dbReference>
<dbReference type="InterPro" id="IPR027417">
    <property type="entry name" value="P-loop_NTPase"/>
</dbReference>